<name>A0A0F9PXZ1_9ZZZZ</name>
<gene>
    <name evidence="1" type="ORF">LCGC14_0842310</name>
</gene>
<organism evidence="1">
    <name type="scientific">marine sediment metagenome</name>
    <dbReference type="NCBI Taxonomy" id="412755"/>
    <lineage>
        <taxon>unclassified sequences</taxon>
        <taxon>metagenomes</taxon>
        <taxon>ecological metagenomes</taxon>
    </lineage>
</organism>
<comment type="caution">
    <text evidence="1">The sequence shown here is derived from an EMBL/GenBank/DDBJ whole genome shotgun (WGS) entry which is preliminary data.</text>
</comment>
<protein>
    <submittedName>
        <fullName evidence="1">Uncharacterized protein</fullName>
    </submittedName>
</protein>
<dbReference type="EMBL" id="LAZR01002473">
    <property type="protein sequence ID" value="KKN29617.1"/>
    <property type="molecule type" value="Genomic_DNA"/>
</dbReference>
<proteinExistence type="predicted"/>
<sequence length="80" mass="9178">MATNVNVWLTNWTNTGTTVPCPKYTVDLRIDWTATDGTPHTRTKTLMFPNDLQLVPASWLKEKLQDLMLRAARKRFGVDD</sequence>
<accession>A0A0F9PXZ1</accession>
<evidence type="ECO:0000313" key="1">
    <source>
        <dbReference type="EMBL" id="KKN29617.1"/>
    </source>
</evidence>
<reference evidence="1" key="1">
    <citation type="journal article" date="2015" name="Nature">
        <title>Complex archaea that bridge the gap between prokaryotes and eukaryotes.</title>
        <authorList>
            <person name="Spang A."/>
            <person name="Saw J.H."/>
            <person name="Jorgensen S.L."/>
            <person name="Zaremba-Niedzwiedzka K."/>
            <person name="Martijn J."/>
            <person name="Lind A.E."/>
            <person name="van Eijk R."/>
            <person name="Schleper C."/>
            <person name="Guy L."/>
            <person name="Ettema T.J."/>
        </authorList>
    </citation>
    <scope>NUCLEOTIDE SEQUENCE</scope>
</reference>
<dbReference type="AlphaFoldDB" id="A0A0F9PXZ1"/>